<evidence type="ECO:0000313" key="2">
    <source>
        <dbReference type="Proteomes" id="UP000006180"/>
    </source>
</evidence>
<dbReference type="PATRIC" id="fig|1185652.3.peg.335"/>
<organism evidence="1 2">
    <name type="scientific">Sinorhizobium fredii (strain USDA 257)</name>
    <dbReference type="NCBI Taxonomy" id="1185652"/>
    <lineage>
        <taxon>Bacteria</taxon>
        <taxon>Pseudomonadati</taxon>
        <taxon>Pseudomonadota</taxon>
        <taxon>Alphaproteobacteria</taxon>
        <taxon>Hyphomicrobiales</taxon>
        <taxon>Rhizobiaceae</taxon>
        <taxon>Sinorhizobium/Ensifer group</taxon>
        <taxon>Sinorhizobium</taxon>
    </lineage>
</organism>
<proteinExistence type="predicted"/>
<accession>I3WZ64</accession>
<sequence length="271" mass="30058">MRIENAGPVADESDEDRRRHYRRVRRFGFLDHAAAPACRAERADIGCEPSGEPPMSASLSRYLKDFSAPKIELTRMTPKYFPDLEADFPAADRSPQRPTMPEIDVEAERREAFVQGRAEAAAELTLEHQRELAELKARHAEELDAVKHRLAEETASKLAAGFAEITERLALALGDQTARVLAPVMEEALIKRAVEDLATMIRQGIGAGEGLTITVKGSPVLFEALKQHMDDDMLAFRHVATDDIDLTVEMGEAVLVTRMAAWSETVRKVLA</sequence>
<dbReference type="STRING" id="1185652.USDA257_c03220"/>
<name>I3WZ64_SINF2</name>
<dbReference type="eggNOG" id="ENOG50332YW">
    <property type="taxonomic scope" value="Bacteria"/>
</dbReference>
<gene>
    <name evidence="1" type="ORF">USDA257_c03220</name>
</gene>
<reference evidence="1 2" key="1">
    <citation type="journal article" date="2012" name="J. Bacteriol.">
        <title>Complete genome sequence of the broad-host-range strain Sinorhizobium fredii USDA257.</title>
        <authorList>
            <person name="Schuldes J."/>
            <person name="Rodriguez Orbegoso M."/>
            <person name="Schmeisser C."/>
            <person name="Krishnan H.B."/>
            <person name="Daniel R."/>
            <person name="Streit W.R."/>
        </authorList>
    </citation>
    <scope>NUCLEOTIDE SEQUENCE [LARGE SCALE GENOMIC DNA]</scope>
    <source>
        <strain evidence="1 2">USDA 257</strain>
    </source>
</reference>
<protein>
    <submittedName>
        <fullName evidence="1">Uncharacterized protein</fullName>
    </submittedName>
</protein>
<dbReference type="Proteomes" id="UP000006180">
    <property type="component" value="Chromosome"/>
</dbReference>
<evidence type="ECO:0000313" key="1">
    <source>
        <dbReference type="EMBL" id="AFL48920.1"/>
    </source>
</evidence>
<dbReference type="HOGENOM" id="CLU_089644_0_0_5"/>
<dbReference type="EMBL" id="CP003563">
    <property type="protein sequence ID" value="AFL48920.1"/>
    <property type="molecule type" value="Genomic_DNA"/>
</dbReference>
<dbReference type="AlphaFoldDB" id="I3WZ64"/>
<dbReference type="KEGG" id="sfd:USDA257_c03220"/>